<evidence type="ECO:0008006" key="4">
    <source>
        <dbReference type="Google" id="ProtNLM"/>
    </source>
</evidence>
<evidence type="ECO:0000313" key="3">
    <source>
        <dbReference type="Proteomes" id="UP000778797"/>
    </source>
</evidence>
<dbReference type="InterPro" id="IPR011652">
    <property type="entry name" value="MORN_2"/>
</dbReference>
<comment type="caution">
    <text evidence="2">The sequence shown here is derived from an EMBL/GenBank/DDBJ whole genome shotgun (WGS) entry which is preliminary data.</text>
</comment>
<dbReference type="Gene3D" id="2.20.110.10">
    <property type="entry name" value="Histone H3 K4-specific methyltransferase SET7/9 N-terminal domain"/>
    <property type="match status" value="3"/>
</dbReference>
<protein>
    <recommendedName>
        <fullName evidence="4">Antitoxin component YwqK of YwqJK toxin-antitoxin module</fullName>
    </recommendedName>
</protein>
<dbReference type="EMBL" id="JAFMPT010000004">
    <property type="protein sequence ID" value="MCC1483788.1"/>
    <property type="molecule type" value="Genomic_DNA"/>
</dbReference>
<keyword evidence="1" id="KW-0732">Signal</keyword>
<dbReference type="Pfam" id="PF07661">
    <property type="entry name" value="MORN_2"/>
    <property type="match status" value="6"/>
</dbReference>
<feature type="signal peptide" evidence="1">
    <location>
        <begin position="1"/>
        <end position="19"/>
    </location>
</feature>
<organism evidence="2 3">
    <name type="scientific">Winogradskyella immobilis</name>
    <dbReference type="NCBI Taxonomy" id="2816852"/>
    <lineage>
        <taxon>Bacteria</taxon>
        <taxon>Pseudomonadati</taxon>
        <taxon>Bacteroidota</taxon>
        <taxon>Flavobacteriia</taxon>
        <taxon>Flavobacteriales</taxon>
        <taxon>Flavobacteriaceae</taxon>
        <taxon>Winogradskyella</taxon>
    </lineage>
</organism>
<name>A0ABS8EKN7_9FLAO</name>
<gene>
    <name evidence="2" type="ORF">J1C55_04220</name>
</gene>
<keyword evidence="3" id="KW-1185">Reference proteome</keyword>
<evidence type="ECO:0000256" key="1">
    <source>
        <dbReference type="SAM" id="SignalP"/>
    </source>
</evidence>
<dbReference type="RefSeq" id="WP_227476240.1">
    <property type="nucleotide sequence ID" value="NZ_JAFMPT010000004.1"/>
</dbReference>
<dbReference type="Gene3D" id="3.30.1150.10">
    <property type="match status" value="1"/>
</dbReference>
<dbReference type="SUPFAM" id="SSF74653">
    <property type="entry name" value="TolA/TonB C-terminal domain"/>
    <property type="match status" value="1"/>
</dbReference>
<reference evidence="3" key="1">
    <citation type="submission" date="2021-03" db="EMBL/GenBank/DDBJ databases">
        <title>Genome of Cognatishimia sp. F0-27.</title>
        <authorList>
            <person name="Ping X."/>
        </authorList>
    </citation>
    <scope>NUCLEOTIDE SEQUENCE [LARGE SCALE GENOMIC DNA]</scope>
    <source>
        <strain evidence="3">E313</strain>
    </source>
</reference>
<dbReference type="Proteomes" id="UP000778797">
    <property type="component" value="Unassembled WGS sequence"/>
</dbReference>
<accession>A0ABS8EKN7</accession>
<sequence>MRQFLIILALFCSSQVLFSQIVDGPYKEFYDSGELKIEGQNKNNKRVGDWKSYHKNGKVSSAYSYNNGKQNRERTVYYESGKIKFLIKRKNEDYIRSEYYETGELKRENKYKNGYYKEFYKDGTLKVEANYLDFQFSGEWKQYNANGILEWIVNYKEGYRNGNYSQYHKNGKLKTEGVHKNDKANGKELRYNEEGVLEWEGNYLNGNLNKTWTKYNSEGDKVEKVKYKNGTLISGNDNLSPIEIPDGIFEKVPLYPGCENVYGNRARKNCMSEKISKHVNTKFNTDLALKINAYGLHKIKISFKIDKSGRATDIKAETPILIFEAEAKRVINLLPIMKPGIQDGKLVEVPYTLPLLFRIVK</sequence>
<proteinExistence type="predicted"/>
<dbReference type="SUPFAM" id="SSF82185">
    <property type="entry name" value="Histone H3 K4-specific methyltransferase SET7/9 N-terminal domain"/>
    <property type="match status" value="2"/>
</dbReference>
<reference evidence="3" key="2">
    <citation type="submission" date="2023-07" db="EMBL/GenBank/DDBJ databases">
        <title>Genome of Winogradskyella sp. E313.</title>
        <authorList>
            <person name="Zhou Y."/>
        </authorList>
    </citation>
    <scope>NUCLEOTIDE SEQUENCE [LARGE SCALE GENOMIC DNA]</scope>
    <source>
        <strain evidence="3">E313</strain>
    </source>
</reference>
<evidence type="ECO:0000313" key="2">
    <source>
        <dbReference type="EMBL" id="MCC1483788.1"/>
    </source>
</evidence>
<feature type="chain" id="PRO_5046623138" description="Antitoxin component YwqK of YwqJK toxin-antitoxin module" evidence="1">
    <location>
        <begin position="20"/>
        <end position="361"/>
    </location>
</feature>